<evidence type="ECO:0000256" key="5">
    <source>
        <dbReference type="ARBA" id="ARBA00023002"/>
    </source>
</evidence>
<dbReference type="InterPro" id="IPR016164">
    <property type="entry name" value="FAD-linked_Oxase-like_C"/>
</dbReference>
<keyword evidence="3" id="KW-0285">Flavoprotein</keyword>
<dbReference type="InterPro" id="IPR016169">
    <property type="entry name" value="FAD-bd_PCMH_sub2"/>
</dbReference>
<dbReference type="InterPro" id="IPR050416">
    <property type="entry name" value="FAD-linked_Oxidoreductase"/>
</dbReference>
<dbReference type="KEGG" id="kcm:ABWK59_35245"/>
<dbReference type="Gene3D" id="3.30.43.10">
    <property type="entry name" value="Uridine Diphospho-n-acetylenolpyruvylglucosamine Reductase, domain 2"/>
    <property type="match status" value="1"/>
</dbReference>
<keyword evidence="5" id="KW-0560">Oxidoreductase</keyword>
<dbReference type="Gene3D" id="3.40.462.20">
    <property type="match status" value="1"/>
</dbReference>
<dbReference type="GO" id="GO:0071949">
    <property type="term" value="F:FAD binding"/>
    <property type="evidence" value="ECO:0007669"/>
    <property type="project" value="InterPro"/>
</dbReference>
<dbReference type="AlphaFoldDB" id="A0AAU8K948"/>
<gene>
    <name evidence="7" type="ORF">ABWK59_35245</name>
</gene>
<evidence type="ECO:0000256" key="1">
    <source>
        <dbReference type="ARBA" id="ARBA00001974"/>
    </source>
</evidence>
<proteinExistence type="inferred from homology"/>
<evidence type="ECO:0000256" key="3">
    <source>
        <dbReference type="ARBA" id="ARBA00022630"/>
    </source>
</evidence>
<dbReference type="Pfam" id="PF08031">
    <property type="entry name" value="BBE"/>
    <property type="match status" value="1"/>
</dbReference>
<dbReference type="GO" id="GO:0016491">
    <property type="term" value="F:oxidoreductase activity"/>
    <property type="evidence" value="ECO:0007669"/>
    <property type="project" value="UniProtKB-KW"/>
</dbReference>
<dbReference type="InterPro" id="IPR012951">
    <property type="entry name" value="BBE"/>
</dbReference>
<evidence type="ECO:0000256" key="4">
    <source>
        <dbReference type="ARBA" id="ARBA00022827"/>
    </source>
</evidence>
<dbReference type="SUPFAM" id="SSF55103">
    <property type="entry name" value="FAD-linked oxidases, C-terminal domain"/>
    <property type="match status" value="1"/>
</dbReference>
<evidence type="ECO:0000259" key="6">
    <source>
        <dbReference type="PROSITE" id="PS51387"/>
    </source>
</evidence>
<dbReference type="InterPro" id="IPR006094">
    <property type="entry name" value="Oxid_FAD_bind_N"/>
</dbReference>
<evidence type="ECO:0000256" key="2">
    <source>
        <dbReference type="ARBA" id="ARBA00005466"/>
    </source>
</evidence>
<dbReference type="PROSITE" id="PS51387">
    <property type="entry name" value="FAD_PCMH"/>
    <property type="match status" value="1"/>
</dbReference>
<sequence length="467" mass="49715">MTQPADQAVNSLSDRIRGEVLGPEHAEYDTARSVANGAIDHRPALIVRCAGPEDVAVALGFARDEHLEVSVRCGGHNPAGTAVCPDGLVVDLTPMNSVDVDAEARTARCGGGATLAQLDAATQSHGLAVPAGTISHTGIGGLTLGGGMGWLTSEYGLTVDNLLGAEVVLANGTLVHASAEENPDLFWALRGGGGNFGVVTTFEFGLHPVGPEVHVGLFFWDMSVGREALELVRGVVRELPARHNALVGIGLNAPPEPFVPAEHQGKLGHALILAGFGSAEEHARAAAMLDDGPPRLFEMRTPMPYTGLQSMLDDASPYGILDYEKGLPLAELDDEVIGLLNDYLRRKTSPLTFCPTFRLDGAFTEVAEDATAYGGSREAGYMLSLTALSFDPEELVADTAWARALWTELLPHAVRPAGYVNFMAEVEQDRVRAAYGPEKYQRLARIKAKYDPENVFHRNANIIPALA</sequence>
<name>A0AAU8K948_9ACTN</name>
<comment type="cofactor">
    <cofactor evidence="1">
        <name>FAD</name>
        <dbReference type="ChEBI" id="CHEBI:57692"/>
    </cofactor>
</comment>
<dbReference type="SUPFAM" id="SSF56176">
    <property type="entry name" value="FAD-binding/transporter-associated domain-like"/>
    <property type="match status" value="1"/>
</dbReference>
<dbReference type="InterPro" id="IPR036318">
    <property type="entry name" value="FAD-bd_PCMH-like_sf"/>
</dbReference>
<dbReference type="InterPro" id="IPR016166">
    <property type="entry name" value="FAD-bd_PCMH"/>
</dbReference>
<evidence type="ECO:0000313" key="7">
    <source>
        <dbReference type="EMBL" id="XCM83807.1"/>
    </source>
</evidence>
<dbReference type="InterPro" id="IPR016167">
    <property type="entry name" value="FAD-bd_PCMH_sub1"/>
</dbReference>
<dbReference type="PANTHER" id="PTHR42973">
    <property type="entry name" value="BINDING OXIDOREDUCTASE, PUTATIVE (AFU_ORTHOLOGUE AFUA_1G17690)-RELATED"/>
    <property type="match status" value="1"/>
</dbReference>
<dbReference type="Gene3D" id="3.30.465.10">
    <property type="match status" value="1"/>
</dbReference>
<comment type="similarity">
    <text evidence="2">Belongs to the oxygen-dependent FAD-linked oxidoreductase family.</text>
</comment>
<dbReference type="RefSeq" id="WP_354644745.1">
    <property type="nucleotide sequence ID" value="NZ_CP159872.1"/>
</dbReference>
<keyword evidence="4" id="KW-0274">FAD</keyword>
<organism evidence="7">
    <name type="scientific">Kitasatospora camelliae</name>
    <dbReference type="NCBI Taxonomy" id="3156397"/>
    <lineage>
        <taxon>Bacteria</taxon>
        <taxon>Bacillati</taxon>
        <taxon>Actinomycetota</taxon>
        <taxon>Actinomycetes</taxon>
        <taxon>Kitasatosporales</taxon>
        <taxon>Streptomycetaceae</taxon>
        <taxon>Kitasatospora</taxon>
    </lineage>
</organism>
<dbReference type="PANTHER" id="PTHR42973:SF39">
    <property type="entry name" value="FAD-BINDING PCMH-TYPE DOMAIN-CONTAINING PROTEIN"/>
    <property type="match status" value="1"/>
</dbReference>
<feature type="domain" description="FAD-binding PCMH-type" evidence="6">
    <location>
        <begin position="39"/>
        <end position="209"/>
    </location>
</feature>
<protein>
    <submittedName>
        <fullName evidence="7">FAD-binding oxidoreductase</fullName>
    </submittedName>
</protein>
<accession>A0AAU8K948</accession>
<dbReference type="Pfam" id="PF01565">
    <property type="entry name" value="FAD_binding_4"/>
    <property type="match status" value="1"/>
</dbReference>
<dbReference type="EMBL" id="CP159872">
    <property type="protein sequence ID" value="XCM83807.1"/>
    <property type="molecule type" value="Genomic_DNA"/>
</dbReference>
<reference evidence="7" key="1">
    <citation type="submission" date="2024-06" db="EMBL/GenBank/DDBJ databases">
        <title>The genome sequences of Kitasatospora sp. strain HUAS MG31.</title>
        <authorList>
            <person name="Mo P."/>
        </authorList>
    </citation>
    <scope>NUCLEOTIDE SEQUENCE</scope>
    <source>
        <strain evidence="7">HUAS MG31</strain>
    </source>
</reference>